<evidence type="ECO:0000313" key="3">
    <source>
        <dbReference type="Proteomes" id="UP001141981"/>
    </source>
</evidence>
<reference evidence="2" key="1">
    <citation type="journal article" date="2022" name="Microorganisms">
        <title>Antibiotic Susceptibility, Resistance Gene Determinants and Corresponding Genomic Regions in Lactobacillus amylovorus Isolates Derived from Wild Boars and Domestic Pigs.</title>
        <authorList>
            <person name="Moravkova M."/>
            <person name="Kostovova I."/>
            <person name="Kavanova K."/>
            <person name="Pechar R."/>
            <person name="Stanek S."/>
            <person name="Brychta A."/>
            <person name="Zeman M."/>
            <person name="Kubasova T."/>
        </authorList>
    </citation>
    <scope>NUCLEOTIDE SEQUENCE</scope>
    <source>
        <strain evidence="2">M490A</strain>
    </source>
</reference>
<reference evidence="2" key="2">
    <citation type="submission" date="2022-10" db="EMBL/GenBank/DDBJ databases">
        <authorList>
            <person name="Kostovova I."/>
            <person name="Moravkova M."/>
            <person name="Pechar R."/>
        </authorList>
    </citation>
    <scope>NUCLEOTIDE SEQUENCE</scope>
    <source>
        <strain evidence="2">M490A</strain>
    </source>
</reference>
<gene>
    <name evidence="2" type="ORF">ODU72_09605</name>
</gene>
<dbReference type="Proteomes" id="UP001141981">
    <property type="component" value="Unassembled WGS sequence"/>
</dbReference>
<feature type="domain" description="Protein NO VEIN C-terminal" evidence="1">
    <location>
        <begin position="292"/>
        <end position="387"/>
    </location>
</feature>
<proteinExistence type="predicted"/>
<dbReference type="InterPro" id="IPR024975">
    <property type="entry name" value="NOV_C"/>
</dbReference>
<dbReference type="Pfam" id="PF13020">
    <property type="entry name" value="NOV_C"/>
    <property type="match status" value="1"/>
</dbReference>
<name>A0A9X3W602_LACAM</name>
<evidence type="ECO:0000259" key="1">
    <source>
        <dbReference type="Pfam" id="PF13020"/>
    </source>
</evidence>
<dbReference type="RefSeq" id="WP_271863254.1">
    <property type="nucleotide sequence ID" value="NZ_JAOTGY010000026.1"/>
</dbReference>
<protein>
    <submittedName>
        <fullName evidence="2">DUF3883 domain-containing protein</fullName>
    </submittedName>
</protein>
<dbReference type="EMBL" id="JAOTGY010000026">
    <property type="protein sequence ID" value="MDB6258906.1"/>
    <property type="molecule type" value="Genomic_DNA"/>
</dbReference>
<accession>A0A9X3W602</accession>
<organism evidence="2 3">
    <name type="scientific">Lactobacillus amylovorus</name>
    <dbReference type="NCBI Taxonomy" id="1604"/>
    <lineage>
        <taxon>Bacteria</taxon>
        <taxon>Bacillati</taxon>
        <taxon>Bacillota</taxon>
        <taxon>Bacilli</taxon>
        <taxon>Lactobacillales</taxon>
        <taxon>Lactobacillaceae</taxon>
        <taxon>Lactobacillus</taxon>
    </lineage>
</organism>
<sequence>MRSLTQFDYMLDSYDSQDQILEDLRSNFINTFPVDYIRNKMTVAEYIEGKGNKDSFCNRLERELSGLGSIKGATASKFGIYYSQKYQKYLINKVWQTPKDNPNLKLSFKKLRESIADLIEAGNSNNQKVIETHPLAPMVKMKILSIYYPEKYLNIFSKRMLDYFVFQFYGNSVSRNISLFEKQRLLLKLKYEDNATKNWNNIKFGNYFYHLFPAAYKLGEENQFNGSKNNKAVKLEQIVPLPPREDSPEFPVAFNKTAVKYKAKNPQSQKRFIPKVDYVTKQKANLDVGELGEREVFEYEKKRLAEFGNLQRQIQWQSKKSDAIGYDILSFEKDGTPRQIEVKSTTDKVSNKFSFIMTENERQHALTLSNYWIYRVFDVKKQPIIYKIKNPLKDNLAEIIPVKYQVNVKIKK</sequence>
<comment type="caution">
    <text evidence="2">The sequence shown here is derived from an EMBL/GenBank/DDBJ whole genome shotgun (WGS) entry which is preliminary data.</text>
</comment>
<dbReference type="AlphaFoldDB" id="A0A9X3W602"/>
<evidence type="ECO:0000313" key="2">
    <source>
        <dbReference type="EMBL" id="MDB6258906.1"/>
    </source>
</evidence>